<organism evidence="2 3">
    <name type="scientific">Orchesella cincta</name>
    <name type="common">Springtail</name>
    <name type="synonym">Podura cincta</name>
    <dbReference type="NCBI Taxonomy" id="48709"/>
    <lineage>
        <taxon>Eukaryota</taxon>
        <taxon>Metazoa</taxon>
        <taxon>Ecdysozoa</taxon>
        <taxon>Arthropoda</taxon>
        <taxon>Hexapoda</taxon>
        <taxon>Collembola</taxon>
        <taxon>Entomobryomorpha</taxon>
        <taxon>Entomobryoidea</taxon>
        <taxon>Orchesellidae</taxon>
        <taxon>Orchesellinae</taxon>
        <taxon>Orchesella</taxon>
    </lineage>
</organism>
<dbReference type="STRING" id="48709.A0A1D2MDH5"/>
<evidence type="ECO:0000259" key="1">
    <source>
        <dbReference type="PROSITE" id="PS50878"/>
    </source>
</evidence>
<dbReference type="AlphaFoldDB" id="A0A1D2MDH5"/>
<keyword evidence="2" id="KW-0548">Nucleotidyltransferase</keyword>
<keyword evidence="3" id="KW-1185">Reference proteome</keyword>
<dbReference type="Pfam" id="PF00078">
    <property type="entry name" value="RVT_1"/>
    <property type="match status" value="1"/>
</dbReference>
<dbReference type="PROSITE" id="PS50878">
    <property type="entry name" value="RT_POL"/>
    <property type="match status" value="1"/>
</dbReference>
<reference evidence="2 3" key="1">
    <citation type="journal article" date="2016" name="Genome Biol. Evol.">
        <title>Gene Family Evolution Reflects Adaptation to Soil Environmental Stressors in the Genome of the Collembolan Orchesella cincta.</title>
        <authorList>
            <person name="Faddeeva-Vakhrusheva A."/>
            <person name="Derks M.F."/>
            <person name="Anvar S.Y."/>
            <person name="Agamennone V."/>
            <person name="Suring W."/>
            <person name="Smit S."/>
            <person name="van Straalen N.M."/>
            <person name="Roelofs D."/>
        </authorList>
    </citation>
    <scope>NUCLEOTIDE SEQUENCE [LARGE SCALE GENOMIC DNA]</scope>
    <source>
        <tissue evidence="2">Mixed pool</tissue>
    </source>
</reference>
<keyword evidence="2" id="KW-0695">RNA-directed DNA polymerase</keyword>
<accession>A0A1D2MDH5</accession>
<dbReference type="InterPro" id="IPR043502">
    <property type="entry name" value="DNA/RNA_pol_sf"/>
</dbReference>
<dbReference type="OMA" id="TINISFH"/>
<dbReference type="EMBL" id="LJIJ01001685">
    <property type="protein sequence ID" value="ODM91067.1"/>
    <property type="molecule type" value="Genomic_DNA"/>
</dbReference>
<sequence length="392" mass="44777">MRKPKASKQRTPYRDFSNLNLPSLLTTINISFHNLFLDPYLLSETLLHCFNTHAPLRYKTMKSEGKQIRLSNSTNVLLKANLKAYKLNMRKPSLRTSAAKLYVLKRRIKTCIKADTKYHLNSLIHEHDDINDFYVNISKKTSTSTSLPDKPPNLPSFPGKFTLLHFTQKDLFNAWSQMKNTNSKSSDPIGICPLMIKLALQSESFCCYLISMFNLFIDKGKIPEILKTSRVVPVPKIDDPKSPNDTRPIGIQPVLTKLLEKCILHQLSSYIESSKILSDSQFDFQKAFDKVNRRILLHKMKWYGINCPILESLLKNRKQFVSCNYNNQNCKSNTKETELGVVQGSSISALFFSLMINDLPLSLKNTITYMFADDSNILIAGKPSEINEVRAN</sequence>
<dbReference type="GO" id="GO:0003964">
    <property type="term" value="F:RNA-directed DNA polymerase activity"/>
    <property type="evidence" value="ECO:0007669"/>
    <property type="project" value="UniProtKB-KW"/>
</dbReference>
<proteinExistence type="predicted"/>
<dbReference type="OrthoDB" id="414730at2759"/>
<evidence type="ECO:0000313" key="3">
    <source>
        <dbReference type="Proteomes" id="UP000094527"/>
    </source>
</evidence>
<evidence type="ECO:0000313" key="2">
    <source>
        <dbReference type="EMBL" id="ODM91067.1"/>
    </source>
</evidence>
<dbReference type="Proteomes" id="UP000094527">
    <property type="component" value="Unassembled WGS sequence"/>
</dbReference>
<dbReference type="SUPFAM" id="SSF56672">
    <property type="entry name" value="DNA/RNA polymerases"/>
    <property type="match status" value="1"/>
</dbReference>
<protein>
    <submittedName>
        <fullName evidence="2">RNA-directed DNA polymerase from mobile element jockey</fullName>
    </submittedName>
</protein>
<keyword evidence="2" id="KW-0808">Transferase</keyword>
<dbReference type="InterPro" id="IPR000477">
    <property type="entry name" value="RT_dom"/>
</dbReference>
<comment type="caution">
    <text evidence="2">The sequence shown here is derived from an EMBL/GenBank/DDBJ whole genome shotgun (WGS) entry which is preliminary data.</text>
</comment>
<feature type="domain" description="Reverse transcriptase" evidence="1">
    <location>
        <begin position="215"/>
        <end position="392"/>
    </location>
</feature>
<name>A0A1D2MDH5_ORCCI</name>
<gene>
    <name evidence="2" type="ORF">Ocin01_15617</name>
</gene>
<dbReference type="PANTHER" id="PTHR33332">
    <property type="entry name" value="REVERSE TRANSCRIPTASE DOMAIN-CONTAINING PROTEIN"/>
    <property type="match status" value="1"/>
</dbReference>